<dbReference type="Pfam" id="PF05960">
    <property type="entry name" value="DUF885"/>
    <property type="match status" value="1"/>
</dbReference>
<dbReference type="PANTHER" id="PTHR33361:SF2">
    <property type="entry name" value="DUF885 DOMAIN-CONTAINING PROTEIN"/>
    <property type="match status" value="1"/>
</dbReference>
<dbReference type="AlphaFoldDB" id="A0A5D0MF61"/>
<comment type="caution">
    <text evidence="1">The sequence shown here is derived from an EMBL/GenBank/DDBJ whole genome shotgun (WGS) entry which is preliminary data.</text>
</comment>
<dbReference type="Proteomes" id="UP000324143">
    <property type="component" value="Unassembled WGS sequence"/>
</dbReference>
<evidence type="ECO:0000313" key="1">
    <source>
        <dbReference type="EMBL" id="TYB30535.1"/>
    </source>
</evidence>
<proteinExistence type="predicted"/>
<dbReference type="InterPro" id="IPR010281">
    <property type="entry name" value="DUF885"/>
</dbReference>
<gene>
    <name evidence="1" type="ORF">FXF47_08820</name>
</gene>
<reference evidence="1" key="1">
    <citation type="submission" date="2019-08" db="EMBL/GenBank/DDBJ databases">
        <title>Genomic characterization of a novel candidate phylum (ARYD3) from a high temperature, high salinity tertiary oil reservoir in north central Oklahoma, USA.</title>
        <authorList>
            <person name="Youssef N.H."/>
            <person name="Yadav A."/>
            <person name="Elshahed M.S."/>
        </authorList>
    </citation>
    <scope>NUCLEOTIDE SEQUENCE [LARGE SCALE GENOMIC DNA]</scope>
    <source>
        <strain evidence="1">ARYD3</strain>
    </source>
</reference>
<evidence type="ECO:0000313" key="2">
    <source>
        <dbReference type="Proteomes" id="UP000324143"/>
    </source>
</evidence>
<name>A0A5D0MF61_9BACT</name>
<accession>A0A5D0MF61</accession>
<protein>
    <submittedName>
        <fullName evidence="1">DUF885 domain-containing protein</fullName>
    </submittedName>
</protein>
<dbReference type="PANTHER" id="PTHR33361">
    <property type="entry name" value="GLR0591 PROTEIN"/>
    <property type="match status" value="1"/>
</dbReference>
<organism evidence="1 2">
    <name type="scientific">Candidatus Mcinerneyibacterium aminivorans</name>
    <dbReference type="NCBI Taxonomy" id="2703815"/>
    <lineage>
        <taxon>Bacteria</taxon>
        <taxon>Candidatus Macinerneyibacteriota</taxon>
        <taxon>Candidatus Mcinerneyibacteria</taxon>
        <taxon>Candidatus Mcinerneyibacteriales</taxon>
        <taxon>Candidatus Mcinerneyibacteriaceae</taxon>
        <taxon>Candidatus Mcinerneyibacterium</taxon>
    </lineage>
</organism>
<sequence>MRKFGLIFIVLVINISLLFSSADRLDTLLDNFEKEYLKLHPEKATDLELSRDLEYVDYGSYYTYSKKELEKEYKIYNKYYKELIEIDSNTLSAKEKKEYKLLKTMLELKIEGEKFKEHEYLLHYMLGFQSSIPTMLINKHRISNQEDVQNFIKRINLLPVVIANIREQIDYRKKNKLLAPRYSIERLISSMERFIEYEPKNHPLILSYKRKIKKGNLKKKKIKELEEKIIETLKNNVYPEYGKFINELKKLKREATDISGVWRLPEGDNYYKYCLKVNTTTDLTPEEIHEIGLNQIERIQNEIMKLTKELGIKGDNFSERINNYFKEIYGKNTDKIIKSNKKAVIRYKKIVRRMERKLSKYFKRTPASKATVKEIPEYAKGTLGTHYEYSKSVGTFYVSIWEGGMFEEGMKPLTYHETVPGHHLQISLFRESEYYRPYRSFFFYPGYVEGWAMYAEQLCKEIGRYRNNYQLISYYRSELLRAVRIVLDTGIHYKKWSREEAYNYMEKNLGWASFGSIDRYSVWPGQACGYEIGKLKILKIRDKYKEIKGETYNLKDFHEFVLEDGTIPLLILEDKLNNLQ</sequence>
<dbReference type="EMBL" id="VSIX01000124">
    <property type="protein sequence ID" value="TYB30535.1"/>
    <property type="molecule type" value="Genomic_DNA"/>
</dbReference>
<keyword evidence="2" id="KW-1185">Reference proteome</keyword>